<keyword evidence="2" id="KW-1185">Reference proteome</keyword>
<dbReference type="PANTHER" id="PTHR37540">
    <property type="entry name" value="TRANSCRIPTION FACTOR (ACR-2), PUTATIVE-RELATED-RELATED"/>
    <property type="match status" value="1"/>
</dbReference>
<dbReference type="PANTHER" id="PTHR37540:SF5">
    <property type="entry name" value="TRANSCRIPTION FACTOR DOMAIN-CONTAINING PROTEIN"/>
    <property type="match status" value="1"/>
</dbReference>
<dbReference type="EMBL" id="JAFJYH010000114">
    <property type="protein sequence ID" value="KAG4419030.1"/>
    <property type="molecule type" value="Genomic_DNA"/>
</dbReference>
<dbReference type="AlphaFoldDB" id="A0A8H7TH29"/>
<name>A0A8H7TH29_9HELO</name>
<gene>
    <name evidence="1" type="ORF">IFR04_007806</name>
</gene>
<organism evidence="1 2">
    <name type="scientific">Cadophora malorum</name>
    <dbReference type="NCBI Taxonomy" id="108018"/>
    <lineage>
        <taxon>Eukaryota</taxon>
        <taxon>Fungi</taxon>
        <taxon>Dikarya</taxon>
        <taxon>Ascomycota</taxon>
        <taxon>Pezizomycotina</taxon>
        <taxon>Leotiomycetes</taxon>
        <taxon>Helotiales</taxon>
        <taxon>Ploettnerulaceae</taxon>
        <taxon>Cadophora</taxon>
    </lineage>
</organism>
<evidence type="ECO:0000313" key="2">
    <source>
        <dbReference type="Proteomes" id="UP000664132"/>
    </source>
</evidence>
<comment type="caution">
    <text evidence="1">The sequence shown here is derived from an EMBL/GenBank/DDBJ whole genome shotgun (WGS) entry which is preliminary data.</text>
</comment>
<accession>A0A8H7TH29</accession>
<protein>
    <submittedName>
        <fullName evidence="1">Uncharacterized protein</fullName>
    </submittedName>
</protein>
<sequence length="557" mass="62226">MSSPSHPFLFVNETDKSPTYKVGYRADVRSHIRKHVARGLNKRKSSHGEQQIELAPANADMQVVSTSARSYDLKASPILFCKVCGSYLDASLAQSTPASESHIHTPNPLWRALLRPSPREVLGSGRVDPFSSSGQTLDPASHELMDLAVNYLIPGLMPDDHPNRSLSLTSASSRTWVSSALELPCLFNGILLACSIERDFLRHSKLLLESPYVLSKRLLVIQKLNEFISDPKNALRDEVLLTILVLASHDALEAKEETRKPFNSPMKTMQWLNLYGNCTYTPTHMKALYDLVNMRGGLEVIKLPCMAEMIVLGDIISSLNTFSKPTFPPMKAHEAYIDSALEWARTCPHLPSQVLATSFRRYTDYGISESLLDILEPLGVTTWAISYHLQGKTNGLTIGEIGRTRAAVMKRLLLLPTAEELSMDSVREAGLSLYECCRLTAFIFSVAVTFPIPNTFDVLQFYVAKLKAAVEVSNILRRDEDLVDKLLLWILMLGGIAALDKPERQWFVEQMSIVRGRLGITWDDATEVFENFLWLESACGVGGWLFWKESEALHLAA</sequence>
<dbReference type="Proteomes" id="UP000664132">
    <property type="component" value="Unassembled WGS sequence"/>
</dbReference>
<proteinExistence type="predicted"/>
<evidence type="ECO:0000313" key="1">
    <source>
        <dbReference type="EMBL" id="KAG4419030.1"/>
    </source>
</evidence>
<dbReference type="OrthoDB" id="3469466at2759"/>
<reference evidence="1" key="1">
    <citation type="submission" date="2021-02" db="EMBL/GenBank/DDBJ databases">
        <title>Genome sequence Cadophora malorum strain M34.</title>
        <authorList>
            <person name="Stefanovic E."/>
            <person name="Vu D."/>
            <person name="Scully C."/>
            <person name="Dijksterhuis J."/>
            <person name="Roader J."/>
            <person name="Houbraken J."/>
        </authorList>
    </citation>
    <scope>NUCLEOTIDE SEQUENCE</scope>
    <source>
        <strain evidence="1">M34</strain>
    </source>
</reference>